<dbReference type="EC" id="2.3.2.31" evidence="3"/>
<evidence type="ECO:0000256" key="8">
    <source>
        <dbReference type="ARBA" id="ARBA00022771"/>
    </source>
</evidence>
<keyword evidence="6" id="KW-0479">Metal-binding</keyword>
<evidence type="ECO:0000256" key="4">
    <source>
        <dbReference type="ARBA" id="ARBA00022553"/>
    </source>
</evidence>
<dbReference type="GO" id="GO:0061630">
    <property type="term" value="F:ubiquitin protein ligase activity"/>
    <property type="evidence" value="ECO:0007669"/>
    <property type="project" value="UniProtKB-EC"/>
</dbReference>
<gene>
    <name evidence="13" type="ORF">ACJMK2_039419</name>
</gene>
<dbReference type="PANTHER" id="PTHR11685">
    <property type="entry name" value="RBR FAMILY RING FINGER AND IBR DOMAIN-CONTAINING"/>
    <property type="match status" value="1"/>
</dbReference>
<evidence type="ECO:0000313" key="14">
    <source>
        <dbReference type="Proteomes" id="UP001634394"/>
    </source>
</evidence>
<evidence type="ECO:0000256" key="7">
    <source>
        <dbReference type="ARBA" id="ARBA00022737"/>
    </source>
</evidence>
<evidence type="ECO:0000256" key="9">
    <source>
        <dbReference type="ARBA" id="ARBA00022786"/>
    </source>
</evidence>
<evidence type="ECO:0000259" key="12">
    <source>
        <dbReference type="PROSITE" id="PS51873"/>
    </source>
</evidence>
<dbReference type="EMBL" id="JBJQND010000007">
    <property type="protein sequence ID" value="KAL3871420.1"/>
    <property type="molecule type" value="Genomic_DNA"/>
</dbReference>
<evidence type="ECO:0000313" key="13">
    <source>
        <dbReference type="EMBL" id="KAL3871420.1"/>
    </source>
</evidence>
<dbReference type="Pfam" id="PF01485">
    <property type="entry name" value="IBR"/>
    <property type="match status" value="1"/>
</dbReference>
<evidence type="ECO:0000256" key="1">
    <source>
        <dbReference type="ARBA" id="ARBA00001798"/>
    </source>
</evidence>
<organism evidence="13 14">
    <name type="scientific">Sinanodonta woodiana</name>
    <name type="common">Chinese pond mussel</name>
    <name type="synonym">Anodonta woodiana</name>
    <dbReference type="NCBI Taxonomy" id="1069815"/>
    <lineage>
        <taxon>Eukaryota</taxon>
        <taxon>Metazoa</taxon>
        <taxon>Spiralia</taxon>
        <taxon>Lophotrochozoa</taxon>
        <taxon>Mollusca</taxon>
        <taxon>Bivalvia</taxon>
        <taxon>Autobranchia</taxon>
        <taxon>Heteroconchia</taxon>
        <taxon>Palaeoheterodonta</taxon>
        <taxon>Unionida</taxon>
        <taxon>Unionoidea</taxon>
        <taxon>Unionidae</taxon>
        <taxon>Unioninae</taxon>
        <taxon>Sinanodonta</taxon>
    </lineage>
</organism>
<feature type="domain" description="Ubiquitin-like" evidence="11">
    <location>
        <begin position="37"/>
        <end position="118"/>
    </location>
</feature>
<comment type="pathway">
    <text evidence="2">Protein modification; protein ubiquitination.</text>
</comment>
<keyword evidence="8" id="KW-0863">Zinc-finger</keyword>
<evidence type="ECO:0000256" key="5">
    <source>
        <dbReference type="ARBA" id="ARBA00022679"/>
    </source>
</evidence>
<dbReference type="PROSITE" id="PS50053">
    <property type="entry name" value="UBIQUITIN_2"/>
    <property type="match status" value="1"/>
</dbReference>
<sequence length="365" mass="41872">MRTEKTIDGLTIQVRNTGTETTAWNKQGETLERGDIIQIFVKGIDGKTFTIDIRKDASIEELFAAASERTNIHDRDSMRLLYCSKDLRTHENNRRMHLKDYNLKNLSTVFMVLRLRGGSQQERRFAIGARLTDLPDMLRMDDDQGKRALMPCGHAIGPNSLVMFCSNQVESGKFDFRCPDPTCGKRWDYSDIRNIVHLSEEEEVCYETKLTENFVRKSMEFQQCPQCKSLCEKPGKTDICVICPVCTMKKGTRYEFCWYCLKTWSSPNYQRCSNPDCDGIDPRVKFLRNVERKEIGGVRDCPTVRACPKCGLLIEHVDKCKHMDCRCGQKFCFICLRVAINGNWQCGAHNASCNVAPVQQEIPNN</sequence>
<dbReference type="GO" id="GO:0008270">
    <property type="term" value="F:zinc ion binding"/>
    <property type="evidence" value="ECO:0007669"/>
    <property type="project" value="UniProtKB-KW"/>
</dbReference>
<protein>
    <recommendedName>
        <fullName evidence="3">RBR-type E3 ubiquitin transferase</fullName>
        <ecNumber evidence="3">2.3.2.31</ecNumber>
    </recommendedName>
</protein>
<keyword evidence="7" id="KW-0677">Repeat</keyword>
<comment type="caution">
    <text evidence="13">The sequence shown here is derived from an EMBL/GenBank/DDBJ whole genome shotgun (WGS) entry which is preliminary data.</text>
</comment>
<keyword evidence="10" id="KW-0862">Zinc</keyword>
<reference evidence="13 14" key="1">
    <citation type="submission" date="2024-11" db="EMBL/GenBank/DDBJ databases">
        <title>Chromosome-level genome assembly of the freshwater bivalve Anodonta woodiana.</title>
        <authorList>
            <person name="Chen X."/>
        </authorList>
    </citation>
    <scope>NUCLEOTIDE SEQUENCE [LARGE SCALE GENOMIC DNA]</scope>
    <source>
        <strain evidence="13">MN2024</strain>
        <tissue evidence="13">Gills</tissue>
    </source>
</reference>
<dbReference type="SMART" id="SM00647">
    <property type="entry name" value="IBR"/>
    <property type="match status" value="2"/>
</dbReference>
<comment type="catalytic activity">
    <reaction evidence="1">
        <text>[E2 ubiquitin-conjugating enzyme]-S-ubiquitinyl-L-cysteine + [acceptor protein]-L-lysine = [E2 ubiquitin-conjugating enzyme]-L-cysteine + [acceptor protein]-N(6)-ubiquitinyl-L-lysine.</text>
        <dbReference type="EC" id="2.3.2.31"/>
    </reaction>
</comment>
<keyword evidence="4" id="KW-0597">Phosphoprotein</keyword>
<dbReference type="PROSITE" id="PS51873">
    <property type="entry name" value="TRIAD"/>
    <property type="match status" value="1"/>
</dbReference>
<name>A0ABD3WFW0_SINWO</name>
<dbReference type="Gene3D" id="3.10.20.90">
    <property type="entry name" value="Phosphatidylinositol 3-kinase Catalytic Subunit, Chain A, domain 1"/>
    <property type="match status" value="1"/>
</dbReference>
<dbReference type="SMART" id="SM00213">
    <property type="entry name" value="UBQ"/>
    <property type="match status" value="1"/>
</dbReference>
<dbReference type="InterPro" id="IPR031127">
    <property type="entry name" value="E3_UB_ligase_RBR"/>
</dbReference>
<dbReference type="Gene3D" id="1.20.120.1750">
    <property type="match status" value="2"/>
</dbReference>
<dbReference type="Pfam" id="PF00240">
    <property type="entry name" value="ubiquitin"/>
    <property type="match status" value="1"/>
</dbReference>
<proteinExistence type="predicted"/>
<evidence type="ECO:0000256" key="3">
    <source>
        <dbReference type="ARBA" id="ARBA00012251"/>
    </source>
</evidence>
<evidence type="ECO:0000259" key="11">
    <source>
        <dbReference type="PROSITE" id="PS50053"/>
    </source>
</evidence>
<accession>A0ABD3WFW0</accession>
<keyword evidence="5" id="KW-0808">Transferase</keyword>
<dbReference type="AlphaFoldDB" id="A0ABD3WFW0"/>
<keyword evidence="9" id="KW-0833">Ubl conjugation pathway</keyword>
<dbReference type="InterPro" id="IPR002867">
    <property type="entry name" value="IBR_dom"/>
</dbReference>
<dbReference type="InterPro" id="IPR000626">
    <property type="entry name" value="Ubiquitin-like_dom"/>
</dbReference>
<dbReference type="GO" id="GO:0009893">
    <property type="term" value="P:positive regulation of metabolic process"/>
    <property type="evidence" value="ECO:0007669"/>
    <property type="project" value="UniProtKB-ARBA"/>
</dbReference>
<dbReference type="InterPro" id="IPR029071">
    <property type="entry name" value="Ubiquitin-like_domsf"/>
</dbReference>
<dbReference type="InterPro" id="IPR044066">
    <property type="entry name" value="TRIAD_supradom"/>
</dbReference>
<dbReference type="SUPFAM" id="SSF57850">
    <property type="entry name" value="RING/U-box"/>
    <property type="match status" value="2"/>
</dbReference>
<evidence type="ECO:0000256" key="2">
    <source>
        <dbReference type="ARBA" id="ARBA00004906"/>
    </source>
</evidence>
<evidence type="ECO:0000256" key="10">
    <source>
        <dbReference type="ARBA" id="ARBA00022833"/>
    </source>
</evidence>
<keyword evidence="14" id="KW-1185">Reference proteome</keyword>
<feature type="domain" description="RING-type" evidence="12">
    <location>
        <begin position="132"/>
        <end position="357"/>
    </location>
</feature>
<evidence type="ECO:0000256" key="6">
    <source>
        <dbReference type="ARBA" id="ARBA00022723"/>
    </source>
</evidence>
<dbReference type="Proteomes" id="UP001634394">
    <property type="component" value="Unassembled WGS sequence"/>
</dbReference>
<dbReference type="SUPFAM" id="SSF54236">
    <property type="entry name" value="Ubiquitin-like"/>
    <property type="match status" value="1"/>
</dbReference>